<dbReference type="PANTHER" id="PTHR11138:SF5">
    <property type="entry name" value="METHIONYL-TRNA FORMYLTRANSFERASE, MITOCHONDRIAL"/>
    <property type="match status" value="1"/>
</dbReference>
<dbReference type="Proteomes" id="UP000191024">
    <property type="component" value="Chromosome D"/>
</dbReference>
<dbReference type="CDD" id="cd08646">
    <property type="entry name" value="FMT_core_Met-tRNA-FMT_N"/>
    <property type="match status" value="1"/>
</dbReference>
<name>A0A1G4JCG9_9SACH</name>
<dbReference type="OrthoDB" id="10268103at2759"/>
<evidence type="ECO:0000313" key="3">
    <source>
        <dbReference type="EMBL" id="SCU87579.1"/>
    </source>
</evidence>
<dbReference type="InterPro" id="IPR041711">
    <property type="entry name" value="Met-tRNA-FMT_N"/>
</dbReference>
<dbReference type="SUPFAM" id="SSF53328">
    <property type="entry name" value="Formyltransferase"/>
    <property type="match status" value="1"/>
</dbReference>
<dbReference type="GO" id="GO:0004479">
    <property type="term" value="F:methionyl-tRNA formyltransferase activity"/>
    <property type="evidence" value="ECO:0007669"/>
    <property type="project" value="UniProtKB-EC"/>
</dbReference>
<evidence type="ECO:0000259" key="2">
    <source>
        <dbReference type="Pfam" id="PF00551"/>
    </source>
</evidence>
<feature type="domain" description="Formyl transferase N-terminal" evidence="2">
    <location>
        <begin position="40"/>
        <end position="201"/>
    </location>
</feature>
<dbReference type="AlphaFoldDB" id="A0A1G4JCG9"/>
<accession>A0A1G4JCG9</accession>
<dbReference type="Gene3D" id="3.40.50.12230">
    <property type="match status" value="1"/>
</dbReference>
<dbReference type="STRING" id="1230905.A0A1G4JCG9"/>
<gene>
    <name evidence="3" type="ORF">LAMI_0D06634G</name>
</gene>
<dbReference type="EC" id="2.1.2.9" evidence="1"/>
<dbReference type="EMBL" id="LT598463">
    <property type="protein sequence ID" value="SCU87579.1"/>
    <property type="molecule type" value="Genomic_DNA"/>
</dbReference>
<protein>
    <recommendedName>
        <fullName evidence="1">methionyl-tRNA formyltransferase</fullName>
        <ecNumber evidence="1">2.1.2.9</ecNumber>
    </recommendedName>
</protein>
<proteinExistence type="predicted"/>
<dbReference type="InterPro" id="IPR036477">
    <property type="entry name" value="Formyl_transf_N_sf"/>
</dbReference>
<keyword evidence="4" id="KW-1185">Reference proteome</keyword>
<dbReference type="Pfam" id="PF00551">
    <property type="entry name" value="Formyl_trans_N"/>
    <property type="match status" value="1"/>
</dbReference>
<evidence type="ECO:0000256" key="1">
    <source>
        <dbReference type="ARBA" id="ARBA00012261"/>
    </source>
</evidence>
<evidence type="ECO:0000313" key="4">
    <source>
        <dbReference type="Proteomes" id="UP000191024"/>
    </source>
</evidence>
<reference evidence="3 4" key="1">
    <citation type="submission" date="2016-03" db="EMBL/GenBank/DDBJ databases">
        <authorList>
            <person name="Devillers H."/>
        </authorList>
    </citation>
    <scope>NUCLEOTIDE SEQUENCE [LARGE SCALE GENOMIC DNA]</scope>
    <source>
        <strain evidence="3">CBS 11717</strain>
    </source>
</reference>
<organism evidence="3 4">
    <name type="scientific">Lachancea mirantina</name>
    <dbReference type="NCBI Taxonomy" id="1230905"/>
    <lineage>
        <taxon>Eukaryota</taxon>
        <taxon>Fungi</taxon>
        <taxon>Dikarya</taxon>
        <taxon>Ascomycota</taxon>
        <taxon>Saccharomycotina</taxon>
        <taxon>Saccharomycetes</taxon>
        <taxon>Saccharomycetales</taxon>
        <taxon>Saccharomycetaceae</taxon>
        <taxon>Lachancea</taxon>
    </lineage>
</organism>
<dbReference type="PANTHER" id="PTHR11138">
    <property type="entry name" value="METHIONYL-TRNA FORMYLTRANSFERASE"/>
    <property type="match status" value="1"/>
</dbReference>
<sequence length="390" mass="43406">MRKSVMGSIGRRMTACSCRNMISFFTSARSFSWHEKRPLNVLFFGSDQFSIHSLRKLCELRIEPDPVVKQLQVVTRSTKNCGRDLSVTREPPIVPACEELGLKPALRCESADDMLGFVRDVAIAGGFNMIIAVSFGKLIPAGLLENLPYSLNVHPSLLPRYRGSSPIQQTLLNRDPETGVSVQTLHPSRFDQGALVAQSKPLSTETLVAKGKTSTFDTPVPPKVAALMDQLGVVGAELLSDVLREGLYRQTTDILSRPQYAESYARRIKTTDKRINWATDHVDTVMAKRDALGALYAFVSARGKHLLPEQKRVIFHSLDRYRGECDLPNLSGAFDYDPALECLVIRLGDGTKFSCDLIQLQGFKPEPAAQFMKSLRKRCRRQTSDVAVFS</sequence>
<dbReference type="GO" id="GO:0005739">
    <property type="term" value="C:mitochondrion"/>
    <property type="evidence" value="ECO:0007669"/>
    <property type="project" value="TreeGrafter"/>
</dbReference>
<dbReference type="InterPro" id="IPR002376">
    <property type="entry name" value="Formyl_transf_N"/>
</dbReference>